<keyword evidence="5 12" id="KW-0808">Transferase</keyword>
<feature type="domain" description="Protein arginine N-methyltransferase" evidence="16">
    <location>
        <begin position="390"/>
        <end position="537"/>
    </location>
</feature>
<dbReference type="InterPro" id="IPR049482">
    <property type="entry name" value="ANM3-like_C2H2_Zf"/>
</dbReference>
<evidence type="ECO:0000256" key="5">
    <source>
        <dbReference type="ARBA" id="ARBA00022679"/>
    </source>
</evidence>
<evidence type="ECO:0000256" key="3">
    <source>
        <dbReference type="ARBA" id="ARBA00022490"/>
    </source>
</evidence>
<dbReference type="Gene3D" id="2.70.160.11">
    <property type="entry name" value="Hnrnp arginine n-methyltransferase1"/>
    <property type="match status" value="1"/>
</dbReference>
<reference evidence="17" key="1">
    <citation type="submission" date="2021-05" db="EMBL/GenBank/DDBJ databases">
        <authorList>
            <person name="Alioto T."/>
            <person name="Alioto T."/>
            <person name="Gomez Garrido J."/>
        </authorList>
    </citation>
    <scope>NUCLEOTIDE SEQUENCE</scope>
</reference>
<evidence type="ECO:0000256" key="11">
    <source>
        <dbReference type="ARBA" id="ARBA00049303"/>
    </source>
</evidence>
<dbReference type="PANTHER" id="PTHR11006:SF53">
    <property type="entry name" value="PROTEIN ARGININE N-METHYLTRANSFERASE 3"/>
    <property type="match status" value="1"/>
</dbReference>
<dbReference type="InterPro" id="IPR036236">
    <property type="entry name" value="Znf_C2H2_sf"/>
</dbReference>
<evidence type="ECO:0000256" key="14">
    <source>
        <dbReference type="SAM" id="MobiDB-lite"/>
    </source>
</evidence>
<comment type="catalytic activity">
    <reaction evidence="10">
        <text>L-arginyl-[protein] + 2 S-adenosyl-L-methionine = N(omega),N(omega)-dimethyl-L-arginyl-[protein] + 2 S-adenosyl-L-homocysteine + 2 H(+)</text>
        <dbReference type="Rhea" id="RHEA:48096"/>
        <dbReference type="Rhea" id="RHEA-COMP:10532"/>
        <dbReference type="Rhea" id="RHEA-COMP:11991"/>
        <dbReference type="ChEBI" id="CHEBI:15378"/>
        <dbReference type="ChEBI" id="CHEBI:29965"/>
        <dbReference type="ChEBI" id="CHEBI:57856"/>
        <dbReference type="ChEBI" id="CHEBI:59789"/>
        <dbReference type="ChEBI" id="CHEBI:61897"/>
        <dbReference type="EC" id="2.1.1.319"/>
    </reaction>
    <physiologicalReaction direction="left-to-right" evidence="10">
        <dbReference type="Rhea" id="RHEA:48097"/>
    </physiologicalReaction>
</comment>
<evidence type="ECO:0000256" key="13">
    <source>
        <dbReference type="SAM" id="Coils"/>
    </source>
</evidence>
<dbReference type="InterPro" id="IPR025799">
    <property type="entry name" value="Arg_MeTrfase"/>
</dbReference>
<comment type="subcellular location">
    <subcellularLocation>
        <location evidence="1">Cytoplasm</location>
        <location evidence="1">Cytosol</location>
    </subcellularLocation>
</comment>
<dbReference type="SUPFAM" id="SSF53335">
    <property type="entry name" value="S-adenosyl-L-methionine-dependent methyltransferases"/>
    <property type="match status" value="1"/>
</dbReference>
<evidence type="ECO:0000256" key="12">
    <source>
        <dbReference type="PROSITE-ProRule" id="PRU01015"/>
    </source>
</evidence>
<dbReference type="GO" id="GO:0008270">
    <property type="term" value="F:zinc ion binding"/>
    <property type="evidence" value="ECO:0007669"/>
    <property type="project" value="UniProtKB-KW"/>
</dbReference>
<evidence type="ECO:0000256" key="7">
    <source>
        <dbReference type="ARBA" id="ARBA00022723"/>
    </source>
</evidence>
<dbReference type="InterPro" id="IPR055135">
    <property type="entry name" value="PRMT_dom"/>
</dbReference>
<keyword evidence="13" id="KW-0175">Coiled coil</keyword>
<dbReference type="GO" id="GO:0005634">
    <property type="term" value="C:nucleus"/>
    <property type="evidence" value="ECO:0007669"/>
    <property type="project" value="TreeGrafter"/>
</dbReference>
<keyword evidence="8" id="KW-0863">Zinc-finger</keyword>
<dbReference type="EC" id="2.1.1.319" evidence="2"/>
<keyword evidence="3" id="KW-0963">Cytoplasm</keyword>
<feature type="domain" description="Protein arginine N-methyltransferase 3-like C2H2 zinc finger" evidence="15">
    <location>
        <begin position="86"/>
        <end position="134"/>
    </location>
</feature>
<evidence type="ECO:0000256" key="9">
    <source>
        <dbReference type="ARBA" id="ARBA00022833"/>
    </source>
</evidence>
<dbReference type="InterPro" id="IPR029063">
    <property type="entry name" value="SAM-dependent_MTases_sf"/>
</dbReference>
<evidence type="ECO:0000313" key="17">
    <source>
        <dbReference type="EMBL" id="CAG6722954.1"/>
    </source>
</evidence>
<dbReference type="PROSITE" id="PS51678">
    <property type="entry name" value="SAM_MT_PRMT"/>
    <property type="match status" value="1"/>
</dbReference>
<evidence type="ECO:0000259" key="15">
    <source>
        <dbReference type="Pfam" id="PF21137"/>
    </source>
</evidence>
<keyword evidence="9" id="KW-0862">Zinc</keyword>
<evidence type="ECO:0000256" key="6">
    <source>
        <dbReference type="ARBA" id="ARBA00022691"/>
    </source>
</evidence>
<feature type="coiled-coil region" evidence="13">
    <location>
        <begin position="179"/>
        <end position="213"/>
    </location>
</feature>
<dbReference type="Pfam" id="PF21137">
    <property type="entry name" value="ANM3_C2H2_Zf"/>
    <property type="match status" value="1"/>
</dbReference>
<dbReference type="Pfam" id="PF06325">
    <property type="entry name" value="PrmA"/>
    <property type="match status" value="1"/>
</dbReference>
<organism evidence="17">
    <name type="scientific">Cacopsylla melanoneura</name>
    <dbReference type="NCBI Taxonomy" id="428564"/>
    <lineage>
        <taxon>Eukaryota</taxon>
        <taxon>Metazoa</taxon>
        <taxon>Ecdysozoa</taxon>
        <taxon>Arthropoda</taxon>
        <taxon>Hexapoda</taxon>
        <taxon>Insecta</taxon>
        <taxon>Pterygota</taxon>
        <taxon>Neoptera</taxon>
        <taxon>Paraneoptera</taxon>
        <taxon>Hemiptera</taxon>
        <taxon>Sternorrhyncha</taxon>
        <taxon>Psylloidea</taxon>
        <taxon>Psyllidae</taxon>
        <taxon>Psyllinae</taxon>
        <taxon>Cacopsylla</taxon>
    </lineage>
</organism>
<sequence length="546" mass="62280">MSAEELKQCVSSRLDNMDVNETNNSDNEDDEGDDWDEIDEDIKMNETTVCLFQSINCTETFSSLEKAILHLKYSHSLDLLELKLVHKMDCYLFIKLINYIRKHNPNPADVLKSISSCNGDITKLPWAADEFMKPHLVDDPWLMYDYDDIEELVDDCPPLNGVHHVNVEHGRITMSQEHYTSLQDQIKLLTQQLQEKSAEIDMKNEDIDQMREVMRGMLNKMDEEGETKSRRHDKYYFNSYEDAHIHAEMIKDTVRTESYKSAILSNRAVFQDKHVIDVGAGTGILSIFAAQAGASRVYAVEKSDIAYETIDIVRTNKYDTQIEVFHKLLEEIELPVDKVDVIVSEWMGYFLLFETMIDSVIDARDKFLRPGGVVCPNRFTMSLAGAFAEDLYKDLVTFWSDVHGLDMSVMTRLVYCDVQVTTLPPASLVTSPSLLTSIDLTTASKSCVEFSSPFSLEAAQDTRLNCLVAWFDTYFDLPEPVMFSTGPEATPTHWKQSVFLLKKPLLLAKGEKLEGTLTCERLGNDSRSLNITISFRDTTQVYQLQC</sequence>
<evidence type="ECO:0000256" key="4">
    <source>
        <dbReference type="ARBA" id="ARBA00022603"/>
    </source>
</evidence>
<evidence type="ECO:0000256" key="2">
    <source>
        <dbReference type="ARBA" id="ARBA00011925"/>
    </source>
</evidence>
<dbReference type="Pfam" id="PF22528">
    <property type="entry name" value="PRMT_C"/>
    <property type="match status" value="1"/>
</dbReference>
<feature type="region of interest" description="Disordered" evidence="14">
    <location>
        <begin position="1"/>
        <end position="35"/>
    </location>
</feature>
<keyword evidence="7" id="KW-0479">Metal-binding</keyword>
<protein>
    <recommendedName>
        <fullName evidence="2">type I protein arginine methyltransferase</fullName>
        <ecNumber evidence="2">2.1.1.319</ecNumber>
    </recommendedName>
</protein>
<evidence type="ECO:0000256" key="8">
    <source>
        <dbReference type="ARBA" id="ARBA00022771"/>
    </source>
</evidence>
<dbReference type="FunFam" id="3.40.50.150:FF:000003">
    <property type="entry name" value="Blast:Protein arginine N-methyltransferase 1"/>
    <property type="match status" value="1"/>
</dbReference>
<feature type="compositionally biased region" description="Acidic residues" evidence="14">
    <location>
        <begin position="26"/>
        <end position="35"/>
    </location>
</feature>
<keyword evidence="6 12" id="KW-0949">S-adenosyl-L-methionine</keyword>
<evidence type="ECO:0000256" key="1">
    <source>
        <dbReference type="ARBA" id="ARBA00004514"/>
    </source>
</evidence>
<dbReference type="GO" id="GO:0042054">
    <property type="term" value="F:histone methyltransferase activity"/>
    <property type="evidence" value="ECO:0007669"/>
    <property type="project" value="TreeGrafter"/>
</dbReference>
<dbReference type="GO" id="GO:0035242">
    <property type="term" value="F:protein-arginine omega-N asymmetric methyltransferase activity"/>
    <property type="evidence" value="ECO:0007669"/>
    <property type="project" value="UniProtKB-EC"/>
</dbReference>
<dbReference type="GO" id="GO:0032259">
    <property type="term" value="P:methylation"/>
    <property type="evidence" value="ECO:0007669"/>
    <property type="project" value="UniProtKB-KW"/>
</dbReference>
<dbReference type="Gene3D" id="3.40.50.150">
    <property type="entry name" value="Vaccinia Virus protein VP39"/>
    <property type="match status" value="1"/>
</dbReference>
<dbReference type="CDD" id="cd02440">
    <property type="entry name" value="AdoMet_MTases"/>
    <property type="match status" value="1"/>
</dbReference>
<keyword evidence="4 12" id="KW-0489">Methyltransferase</keyword>
<evidence type="ECO:0000259" key="16">
    <source>
        <dbReference type="Pfam" id="PF22528"/>
    </source>
</evidence>
<dbReference type="AlphaFoldDB" id="A0A8D8VGA1"/>
<dbReference type="PANTHER" id="PTHR11006">
    <property type="entry name" value="PROTEIN ARGININE N-METHYLTRANSFERASE"/>
    <property type="match status" value="1"/>
</dbReference>
<name>A0A8D8VGA1_9HEMI</name>
<comment type="catalytic activity">
    <reaction evidence="11">
        <text>L-arginyl-[protein] + S-adenosyl-L-methionine = N(omega)-methyl-L-arginyl-[protein] + S-adenosyl-L-homocysteine + H(+)</text>
        <dbReference type="Rhea" id="RHEA:48100"/>
        <dbReference type="Rhea" id="RHEA-COMP:10532"/>
        <dbReference type="Rhea" id="RHEA-COMP:11990"/>
        <dbReference type="ChEBI" id="CHEBI:15378"/>
        <dbReference type="ChEBI" id="CHEBI:29965"/>
        <dbReference type="ChEBI" id="CHEBI:57856"/>
        <dbReference type="ChEBI" id="CHEBI:59789"/>
        <dbReference type="ChEBI" id="CHEBI:65280"/>
    </reaction>
    <physiologicalReaction direction="left-to-right" evidence="11">
        <dbReference type="Rhea" id="RHEA:48101"/>
    </physiologicalReaction>
</comment>
<dbReference type="EMBL" id="HBUF01364776">
    <property type="protein sequence ID" value="CAG6722954.1"/>
    <property type="molecule type" value="Transcribed_RNA"/>
</dbReference>
<dbReference type="SUPFAM" id="SSF57667">
    <property type="entry name" value="beta-beta-alpha zinc fingers"/>
    <property type="match status" value="1"/>
</dbReference>
<proteinExistence type="predicted"/>
<accession>A0A8D8VGA1</accession>
<evidence type="ECO:0000256" key="10">
    <source>
        <dbReference type="ARBA" id="ARBA00047384"/>
    </source>
</evidence>
<dbReference type="GO" id="GO:0005829">
    <property type="term" value="C:cytosol"/>
    <property type="evidence" value="ECO:0007669"/>
    <property type="project" value="UniProtKB-SubCell"/>
</dbReference>